<feature type="compositionally biased region" description="Basic residues" evidence="1">
    <location>
        <begin position="40"/>
        <end position="59"/>
    </location>
</feature>
<feature type="region of interest" description="Disordered" evidence="1">
    <location>
        <begin position="1"/>
        <end position="90"/>
    </location>
</feature>
<dbReference type="NCBIfam" id="TIGR03833">
    <property type="entry name" value="YwbE family protein"/>
    <property type="match status" value="1"/>
</dbReference>
<feature type="compositionally biased region" description="Gly residues" evidence="1">
    <location>
        <begin position="251"/>
        <end position="265"/>
    </location>
</feature>
<sequence>MLTTKPFKPHTTIITTIPRLGQKHSFMSSHPHPPPTAPRPHGHRGGHGGRGRGQGRGRARGGGGGGGPSHPRPGQSAFAATNGPNPVPRHSAIHTNTHVSIVLKEDQPTGRQVTGLVADVLTRGDHHRGVKVRLKDGRVGRVQRVLHGVPDSSSTIQSGSAGGGQLDGATAMEEEEGSGGFQNVNLGDRGGSGGNRSNYRGGRGRGRGGFRPYNVSSARGEDGNERSEATYDLTAFIRGGRRGGRYRNQRGGRGFGNTDAGGSGGRWEELELSPLDSDEFLENSPSNDPIIRCPVCSDFEGDETAVSHHVEAHFR</sequence>
<evidence type="ECO:0000313" key="2">
    <source>
        <dbReference type="EMBL" id="KAF3285338.1"/>
    </source>
</evidence>
<dbReference type="Pfam" id="PF09962">
    <property type="entry name" value="DUF2196"/>
    <property type="match status" value="1"/>
</dbReference>
<feature type="compositionally biased region" description="Basic residues" evidence="1">
    <location>
        <begin position="241"/>
        <end position="250"/>
    </location>
</feature>
<feature type="region of interest" description="Disordered" evidence="1">
    <location>
        <begin position="150"/>
        <end position="227"/>
    </location>
</feature>
<evidence type="ECO:0000256" key="1">
    <source>
        <dbReference type="SAM" id="MobiDB-lite"/>
    </source>
</evidence>
<dbReference type="InterPro" id="IPR019240">
    <property type="entry name" value="DUF2196"/>
</dbReference>
<dbReference type="PANTHER" id="PTHR40069">
    <property type="entry name" value="YWBE PROTEIN"/>
    <property type="match status" value="1"/>
</dbReference>
<protein>
    <submittedName>
        <fullName evidence="2">Uncharacterized protein</fullName>
    </submittedName>
</protein>
<reference evidence="2 3" key="1">
    <citation type="submission" date="2020-01" db="EMBL/GenBank/DDBJ databases">
        <authorList>
            <person name="Palmer J.M."/>
        </authorList>
    </citation>
    <scope>NUCLEOTIDE SEQUENCE [LARGE SCALE GENOMIC DNA]</scope>
    <source>
        <strain evidence="2 3">TWF970</strain>
    </source>
</reference>
<comment type="caution">
    <text evidence="2">The sequence shown here is derived from an EMBL/GenBank/DDBJ whole genome shotgun (WGS) entry which is preliminary data.</text>
</comment>
<dbReference type="AlphaFoldDB" id="A0A7C8VG09"/>
<dbReference type="Proteomes" id="UP000474640">
    <property type="component" value="Unassembled WGS sequence"/>
</dbReference>
<dbReference type="PANTHER" id="PTHR40069:SF1">
    <property type="entry name" value="YWBE PROTEIN"/>
    <property type="match status" value="1"/>
</dbReference>
<dbReference type="OrthoDB" id="20105at2759"/>
<name>A0A7C8VG09_ORBOL</name>
<proteinExistence type="predicted"/>
<organism evidence="2 3">
    <name type="scientific">Orbilia oligospora</name>
    <name type="common">Nematode-trapping fungus</name>
    <name type="synonym">Arthrobotrys oligospora</name>
    <dbReference type="NCBI Taxonomy" id="2813651"/>
    <lineage>
        <taxon>Eukaryota</taxon>
        <taxon>Fungi</taxon>
        <taxon>Dikarya</taxon>
        <taxon>Ascomycota</taxon>
        <taxon>Pezizomycotina</taxon>
        <taxon>Orbiliomycetes</taxon>
        <taxon>Orbiliales</taxon>
        <taxon>Orbiliaceae</taxon>
        <taxon>Orbilia</taxon>
    </lineage>
</organism>
<evidence type="ECO:0000313" key="3">
    <source>
        <dbReference type="Proteomes" id="UP000474640"/>
    </source>
</evidence>
<accession>A0A7C8VG09</accession>
<feature type="region of interest" description="Disordered" evidence="1">
    <location>
        <begin position="241"/>
        <end position="268"/>
    </location>
</feature>
<gene>
    <name evidence="2" type="ORF">TWF970_010406</name>
</gene>
<dbReference type="EMBL" id="JAABOJ010000007">
    <property type="protein sequence ID" value="KAF3285338.1"/>
    <property type="molecule type" value="Genomic_DNA"/>
</dbReference>